<keyword evidence="1" id="KW-0863">Zinc-finger</keyword>
<keyword evidence="1" id="KW-0479">Metal-binding</keyword>
<dbReference type="AlphaFoldDB" id="A0A5C7IYW8"/>
<evidence type="ECO:0000259" key="3">
    <source>
        <dbReference type="PROSITE" id="PS50158"/>
    </source>
</evidence>
<evidence type="ECO:0000313" key="4">
    <source>
        <dbReference type="EMBL" id="TXG73646.1"/>
    </source>
</evidence>
<dbReference type="EMBL" id="VAHF01000001">
    <property type="protein sequence ID" value="TXG73646.1"/>
    <property type="molecule type" value="Genomic_DNA"/>
</dbReference>
<dbReference type="PROSITE" id="PS50158">
    <property type="entry name" value="ZF_CCHC"/>
    <property type="match status" value="1"/>
</dbReference>
<organism evidence="4 5">
    <name type="scientific">Acer yangbiense</name>
    <dbReference type="NCBI Taxonomy" id="1000413"/>
    <lineage>
        <taxon>Eukaryota</taxon>
        <taxon>Viridiplantae</taxon>
        <taxon>Streptophyta</taxon>
        <taxon>Embryophyta</taxon>
        <taxon>Tracheophyta</taxon>
        <taxon>Spermatophyta</taxon>
        <taxon>Magnoliopsida</taxon>
        <taxon>eudicotyledons</taxon>
        <taxon>Gunneridae</taxon>
        <taxon>Pentapetalae</taxon>
        <taxon>rosids</taxon>
        <taxon>malvids</taxon>
        <taxon>Sapindales</taxon>
        <taxon>Sapindaceae</taxon>
        <taxon>Hippocastanoideae</taxon>
        <taxon>Acereae</taxon>
        <taxon>Acer</taxon>
    </lineage>
</organism>
<feature type="compositionally biased region" description="Polar residues" evidence="2">
    <location>
        <begin position="247"/>
        <end position="258"/>
    </location>
</feature>
<keyword evidence="5" id="KW-1185">Reference proteome</keyword>
<dbReference type="PANTHER" id="PTHR31286:SF167">
    <property type="entry name" value="OS09G0268800 PROTEIN"/>
    <property type="match status" value="1"/>
</dbReference>
<evidence type="ECO:0000256" key="2">
    <source>
        <dbReference type="SAM" id="MobiDB-lite"/>
    </source>
</evidence>
<dbReference type="PANTHER" id="PTHR31286">
    <property type="entry name" value="GLYCINE-RICH CELL WALL STRUCTURAL PROTEIN 1.8-LIKE"/>
    <property type="match status" value="1"/>
</dbReference>
<protein>
    <recommendedName>
        <fullName evidence="3">CCHC-type domain-containing protein</fullName>
    </recommendedName>
</protein>
<proteinExistence type="predicted"/>
<dbReference type="Pfam" id="PF14392">
    <property type="entry name" value="zf-CCHC_4"/>
    <property type="match status" value="1"/>
</dbReference>
<feature type="compositionally biased region" description="Polar residues" evidence="2">
    <location>
        <begin position="288"/>
        <end position="297"/>
    </location>
</feature>
<dbReference type="GO" id="GO:0003676">
    <property type="term" value="F:nucleic acid binding"/>
    <property type="evidence" value="ECO:0007669"/>
    <property type="project" value="InterPro"/>
</dbReference>
<dbReference type="Pfam" id="PF14111">
    <property type="entry name" value="DUF4283"/>
    <property type="match status" value="1"/>
</dbReference>
<dbReference type="GO" id="GO:0008270">
    <property type="term" value="F:zinc ion binding"/>
    <property type="evidence" value="ECO:0007669"/>
    <property type="project" value="UniProtKB-KW"/>
</dbReference>
<keyword evidence="1" id="KW-0862">Zinc</keyword>
<reference evidence="5" key="1">
    <citation type="journal article" date="2019" name="Gigascience">
        <title>De novo genome assembly of the endangered Acer yangbiense, a plant species with extremely small populations endemic to Yunnan Province, China.</title>
        <authorList>
            <person name="Yang J."/>
            <person name="Wariss H.M."/>
            <person name="Tao L."/>
            <person name="Zhang R."/>
            <person name="Yun Q."/>
            <person name="Hollingsworth P."/>
            <person name="Dao Z."/>
            <person name="Luo G."/>
            <person name="Guo H."/>
            <person name="Ma Y."/>
            <person name="Sun W."/>
        </authorList>
    </citation>
    <scope>NUCLEOTIDE SEQUENCE [LARGE SCALE GENOMIC DNA]</scope>
    <source>
        <strain evidence="5">cv. Malutang</strain>
    </source>
</reference>
<sequence length="468" mass="52610">MDQDEIARLCASLSIKSTEEKLWSVRDTLKISAGKKLDLCLVGKILSNKRVNREAFRAMMPRIWQASMDIKVVQDNIFLFYYRNQGDRFRILAGGPWCFDNSLLMLEKLSGVGDVNNLAFKMVDFWIQIPNAPLLCMTKEMGTFLGQLIGELVDIDVGATGECFGKYMRLRVSIDVTKPLKRCLRVDLTDKGTETILLLCYEKLPEYCYHCGLLGHSHRECHKRGEGERRDMDQDFEFGSWMRATNPPGQNRGVSQSRVQDDKYVPRNKDFGNKDLIYNRDHIRVENGRSSTPTKISGGQDVEPLPHNTVLGSENGPSVMVEPAVMDNDRDGVCSFRGVDSERVDVERVERAEGIDNGPLVDVPLHGNYGDVNMKFKGVSAVKECTLEPSGFMMVNGFKDSVLVNRNVCINGVEVSPSVSSAVSKKGKWKRWAREGGMRVKGPVEEICSQKKREGVSHELVPFNATKK</sequence>
<evidence type="ECO:0000256" key="1">
    <source>
        <dbReference type="PROSITE-ProRule" id="PRU00047"/>
    </source>
</evidence>
<feature type="domain" description="CCHC-type" evidence="3">
    <location>
        <begin position="208"/>
        <end position="221"/>
    </location>
</feature>
<dbReference type="InterPro" id="IPR025558">
    <property type="entry name" value="DUF4283"/>
</dbReference>
<dbReference type="InterPro" id="IPR040256">
    <property type="entry name" value="At4g02000-like"/>
</dbReference>
<accession>A0A5C7IYW8</accession>
<dbReference type="InterPro" id="IPR001878">
    <property type="entry name" value="Znf_CCHC"/>
</dbReference>
<gene>
    <name evidence="4" type="ORF">EZV62_002225</name>
</gene>
<feature type="region of interest" description="Disordered" evidence="2">
    <location>
        <begin position="240"/>
        <end position="266"/>
    </location>
</feature>
<comment type="caution">
    <text evidence="4">The sequence shown here is derived from an EMBL/GenBank/DDBJ whole genome shotgun (WGS) entry which is preliminary data.</text>
</comment>
<feature type="region of interest" description="Disordered" evidence="2">
    <location>
        <begin position="287"/>
        <end position="306"/>
    </location>
</feature>
<dbReference type="InterPro" id="IPR025836">
    <property type="entry name" value="Zn_knuckle_CX2CX4HX4C"/>
</dbReference>
<evidence type="ECO:0000313" key="5">
    <source>
        <dbReference type="Proteomes" id="UP000323000"/>
    </source>
</evidence>
<name>A0A5C7IYW8_9ROSI</name>
<dbReference type="Proteomes" id="UP000323000">
    <property type="component" value="Chromosome 1"/>
</dbReference>
<dbReference type="OrthoDB" id="2219495at2759"/>